<reference evidence="5 7" key="2">
    <citation type="submission" date="2018-08" db="EMBL/GenBank/DDBJ databases">
        <title>A genome reference for cultivated species of the human gut microbiota.</title>
        <authorList>
            <person name="Zou Y."/>
            <person name="Xue W."/>
            <person name="Luo G."/>
        </authorList>
    </citation>
    <scope>NUCLEOTIDE SEQUENCE [LARGE SCALE GENOMIC DNA]</scope>
    <source>
        <strain evidence="5 7">TF05-12AC</strain>
    </source>
</reference>
<sequence>MNLSYYKENAWWVSPFNETGPVREQTQPAGHVEIHDATLRDGEQTPGVVFSAEDKVRIAEKLVEAGVTRIEAGMPAVSAEDRRAIGEIARRFPQAQVYAFARAKTEDIDMARDAGVKGVVIEIPIGYPKLKYQFGWTWEHVLEKSVDCINYARSQGLKAVYFPYDTTRARAEDLEKLLTGLMQSAPPDSVGVVDTMGCALPQAVAYLVREVKRLTNGLPVEVHTHNDFGLAVAGELAGIAAGADVVHTCVNGLGERTGNAALEEMILCMNILLEMDTPYRLDRLGELCALVEKLSGVAAAPNKPFVGARNYMRESGIGVDLVRSCPLAMFATDPALFGRSGEIALGKKSGKASIQYYLERCGMTATDEQAAEMLARVKARGLEKRGLLDEAEFREIAAACLGA</sequence>
<dbReference type="Proteomes" id="UP000095765">
    <property type="component" value="Unassembled WGS sequence"/>
</dbReference>
<dbReference type="EMBL" id="CZBE01000001">
    <property type="protein sequence ID" value="CUP18241.1"/>
    <property type="molecule type" value="Genomic_DNA"/>
</dbReference>
<dbReference type="InterPro" id="IPR054691">
    <property type="entry name" value="LeuA/HCS_post-cat"/>
</dbReference>
<dbReference type="EC" id="2.3.3.13" evidence="4"/>
<dbReference type="Gene3D" id="1.10.238.260">
    <property type="match status" value="1"/>
</dbReference>
<comment type="similarity">
    <text evidence="2">Belongs to the alpha-IPM synthase/homocitrate synthase family.</text>
</comment>
<dbReference type="SUPFAM" id="SSF51569">
    <property type="entry name" value="Aldolase"/>
    <property type="match status" value="1"/>
</dbReference>
<dbReference type="InterPro" id="IPR013785">
    <property type="entry name" value="Aldolase_TIM"/>
</dbReference>
<dbReference type="PANTHER" id="PTHR42880">
    <property type="entry name" value="HOMOCITRATE SYNTHASE"/>
    <property type="match status" value="1"/>
</dbReference>
<evidence type="ECO:0000313" key="6">
    <source>
        <dbReference type="Proteomes" id="UP000095765"/>
    </source>
</evidence>
<dbReference type="Pfam" id="PF22617">
    <property type="entry name" value="HCS_D2"/>
    <property type="match status" value="1"/>
</dbReference>
<evidence type="ECO:0000313" key="5">
    <source>
        <dbReference type="EMBL" id="RGE68770.1"/>
    </source>
</evidence>
<dbReference type="Gene3D" id="3.20.20.70">
    <property type="entry name" value="Aldolase class I"/>
    <property type="match status" value="1"/>
</dbReference>
<organism evidence="4 6">
    <name type="scientific">Anaerotruncus colihominis</name>
    <dbReference type="NCBI Taxonomy" id="169435"/>
    <lineage>
        <taxon>Bacteria</taxon>
        <taxon>Bacillati</taxon>
        <taxon>Bacillota</taxon>
        <taxon>Clostridia</taxon>
        <taxon>Eubacteriales</taxon>
        <taxon>Oscillospiraceae</taxon>
        <taxon>Anaerotruncus</taxon>
    </lineage>
</organism>
<reference evidence="4 6" key="1">
    <citation type="submission" date="2015-09" db="EMBL/GenBank/DDBJ databases">
        <authorList>
            <consortium name="Pathogen Informatics"/>
        </authorList>
    </citation>
    <scope>NUCLEOTIDE SEQUENCE [LARGE SCALE GENOMIC DNA]</scope>
    <source>
        <strain evidence="4 6">2789STDY5834939</strain>
    </source>
</reference>
<dbReference type="EMBL" id="QVME01000002">
    <property type="protein sequence ID" value="RGE68770.1"/>
    <property type="molecule type" value="Genomic_DNA"/>
</dbReference>
<feature type="domain" description="Pyruvate carboxyltransferase" evidence="3">
    <location>
        <begin position="32"/>
        <end position="285"/>
    </location>
</feature>
<keyword evidence="4" id="KW-0012">Acyltransferase</keyword>
<dbReference type="OrthoDB" id="9804858at2"/>
<evidence type="ECO:0000313" key="7">
    <source>
        <dbReference type="Proteomes" id="UP000260828"/>
    </source>
</evidence>
<evidence type="ECO:0000256" key="2">
    <source>
        <dbReference type="RuleBase" id="RU003523"/>
    </source>
</evidence>
<proteinExistence type="inferred from homology"/>
<evidence type="ECO:0000313" key="4">
    <source>
        <dbReference type="EMBL" id="CUP18241.1"/>
    </source>
</evidence>
<gene>
    <name evidence="4" type="primary">leuA_1</name>
    <name evidence="5" type="ORF">DXC40_05595</name>
    <name evidence="4" type="ORF">ERS852551_00004</name>
</gene>
<dbReference type="Proteomes" id="UP000260828">
    <property type="component" value="Unassembled WGS sequence"/>
</dbReference>
<name>A0A174L5V4_9FIRM</name>
<dbReference type="PROSITE" id="PS00815">
    <property type="entry name" value="AIPM_HOMOCIT_SYNTH_1"/>
    <property type="match status" value="1"/>
</dbReference>
<keyword evidence="1 2" id="KW-0808">Transferase</keyword>
<dbReference type="RefSeq" id="WP_055243586.1">
    <property type="nucleotide sequence ID" value="NZ_CABIWA010000002.1"/>
</dbReference>
<evidence type="ECO:0000256" key="1">
    <source>
        <dbReference type="ARBA" id="ARBA00022679"/>
    </source>
</evidence>
<dbReference type="GO" id="GO:0019752">
    <property type="term" value="P:carboxylic acid metabolic process"/>
    <property type="evidence" value="ECO:0007669"/>
    <property type="project" value="InterPro"/>
</dbReference>
<evidence type="ECO:0000259" key="3">
    <source>
        <dbReference type="PROSITE" id="PS50991"/>
    </source>
</evidence>
<dbReference type="PROSITE" id="PS50991">
    <property type="entry name" value="PYR_CT"/>
    <property type="match status" value="1"/>
</dbReference>
<accession>A0A174L5V4</accession>
<dbReference type="AlphaFoldDB" id="A0A174L5V4"/>
<protein>
    <submittedName>
        <fullName evidence="4">2-isopropylmalate synthase</fullName>
        <ecNumber evidence="4">2.3.3.13</ecNumber>
    </submittedName>
</protein>
<dbReference type="Pfam" id="PF00682">
    <property type="entry name" value="HMGL-like"/>
    <property type="match status" value="1"/>
</dbReference>
<dbReference type="GO" id="GO:0003852">
    <property type="term" value="F:2-isopropylmalate synthase activity"/>
    <property type="evidence" value="ECO:0007669"/>
    <property type="project" value="UniProtKB-EC"/>
</dbReference>
<dbReference type="InterPro" id="IPR000891">
    <property type="entry name" value="PYR_CT"/>
</dbReference>
<dbReference type="PROSITE" id="PS00816">
    <property type="entry name" value="AIPM_HOMOCIT_SYNTH_2"/>
    <property type="match status" value="1"/>
</dbReference>
<dbReference type="PANTHER" id="PTHR42880:SF1">
    <property type="entry name" value="ISOPROPYLMALATE_HOMOCITRATE_CITRAMALATE SYNTHASE FAMILY PROTEIN"/>
    <property type="match status" value="1"/>
</dbReference>
<dbReference type="InterPro" id="IPR002034">
    <property type="entry name" value="AIPM/Hcit_synth_CS"/>
</dbReference>